<keyword evidence="3" id="KW-0804">Transcription</keyword>
<accession>A0A0M2HKZ4</accession>
<dbReference type="PROSITE" id="PS50977">
    <property type="entry name" value="HTH_TETR_2"/>
    <property type="match status" value="1"/>
</dbReference>
<dbReference type="InterPro" id="IPR050109">
    <property type="entry name" value="HTH-type_TetR-like_transc_reg"/>
</dbReference>
<evidence type="ECO:0000256" key="2">
    <source>
        <dbReference type="ARBA" id="ARBA00023125"/>
    </source>
</evidence>
<dbReference type="OrthoDB" id="3173376at2"/>
<evidence type="ECO:0000256" key="4">
    <source>
        <dbReference type="PROSITE-ProRule" id="PRU00335"/>
    </source>
</evidence>
<evidence type="ECO:0000256" key="1">
    <source>
        <dbReference type="ARBA" id="ARBA00023015"/>
    </source>
</evidence>
<feature type="domain" description="HTH tetR-type" evidence="5">
    <location>
        <begin position="9"/>
        <end position="69"/>
    </location>
</feature>
<evidence type="ECO:0000313" key="7">
    <source>
        <dbReference type="Proteomes" id="UP000033900"/>
    </source>
</evidence>
<dbReference type="Proteomes" id="UP000033900">
    <property type="component" value="Unassembled WGS sequence"/>
</dbReference>
<name>A0A0M2HKZ4_9MICO</name>
<dbReference type="PANTHER" id="PTHR30055">
    <property type="entry name" value="HTH-TYPE TRANSCRIPTIONAL REGULATOR RUTR"/>
    <property type="match status" value="1"/>
</dbReference>
<dbReference type="InterPro" id="IPR036271">
    <property type="entry name" value="Tet_transcr_reg_TetR-rel_C_sf"/>
</dbReference>
<dbReference type="AlphaFoldDB" id="A0A0M2HKZ4"/>
<dbReference type="PATRIC" id="fig|273678.4.peg.2215"/>
<dbReference type="InterPro" id="IPR025996">
    <property type="entry name" value="MT1864/Rv1816-like_C"/>
</dbReference>
<dbReference type="SUPFAM" id="SSF48498">
    <property type="entry name" value="Tetracyclin repressor-like, C-terminal domain"/>
    <property type="match status" value="1"/>
</dbReference>
<dbReference type="EMBL" id="JYJB01000009">
    <property type="protein sequence ID" value="KJL47417.1"/>
    <property type="molecule type" value="Genomic_DNA"/>
</dbReference>
<evidence type="ECO:0000256" key="3">
    <source>
        <dbReference type="ARBA" id="ARBA00023163"/>
    </source>
</evidence>
<feature type="DNA-binding region" description="H-T-H motif" evidence="4">
    <location>
        <begin position="32"/>
        <end position="51"/>
    </location>
</feature>
<organism evidence="6 7">
    <name type="scientific">Microbacterium hydrocarbonoxydans</name>
    <dbReference type="NCBI Taxonomy" id="273678"/>
    <lineage>
        <taxon>Bacteria</taxon>
        <taxon>Bacillati</taxon>
        <taxon>Actinomycetota</taxon>
        <taxon>Actinomycetes</taxon>
        <taxon>Micrococcales</taxon>
        <taxon>Microbacteriaceae</taxon>
        <taxon>Microbacterium</taxon>
    </lineage>
</organism>
<dbReference type="SUPFAM" id="SSF46689">
    <property type="entry name" value="Homeodomain-like"/>
    <property type="match status" value="1"/>
</dbReference>
<dbReference type="GO" id="GO:0000976">
    <property type="term" value="F:transcription cis-regulatory region binding"/>
    <property type="evidence" value="ECO:0007669"/>
    <property type="project" value="TreeGrafter"/>
</dbReference>
<dbReference type="Gene3D" id="1.10.357.10">
    <property type="entry name" value="Tetracycline Repressor, domain 2"/>
    <property type="match status" value="1"/>
</dbReference>
<keyword evidence="7" id="KW-1185">Reference proteome</keyword>
<comment type="caution">
    <text evidence="6">The sequence shown here is derived from an EMBL/GenBank/DDBJ whole genome shotgun (WGS) entry which is preliminary data.</text>
</comment>
<dbReference type="Pfam" id="PF00440">
    <property type="entry name" value="TetR_N"/>
    <property type="match status" value="1"/>
</dbReference>
<dbReference type="InterPro" id="IPR009057">
    <property type="entry name" value="Homeodomain-like_sf"/>
</dbReference>
<protein>
    <submittedName>
        <fullName evidence="6">Bacterial regulatory protein, tetR family</fullName>
    </submittedName>
</protein>
<dbReference type="GO" id="GO:0003700">
    <property type="term" value="F:DNA-binding transcription factor activity"/>
    <property type="evidence" value="ECO:0007669"/>
    <property type="project" value="TreeGrafter"/>
</dbReference>
<gene>
    <name evidence="6" type="ORF">RS84_02210</name>
</gene>
<dbReference type="RefSeq" id="WP_045257808.1">
    <property type="nucleotide sequence ID" value="NZ_JYJB01000009.1"/>
</dbReference>
<sequence>MTERSYHHGNLREALLLRAWNAIDAGGVDALSLRQLARDLGVSHGASARHFSDRTALLDAVAVAGFTRLNDELAAAVEQSAPFGERLRAAGFAYIGFAVEHPAILEVMYKAKHHLGASEELRERSRASMAMVVAFVAAAQTAGEIPVGDAERRALVIFASVHGVAALATADLLDGVPWEDAAEATIGAILGSLGAA</sequence>
<dbReference type="PANTHER" id="PTHR30055:SF220">
    <property type="entry name" value="TETR-FAMILY REGULATORY PROTEIN"/>
    <property type="match status" value="1"/>
</dbReference>
<dbReference type="Pfam" id="PF13305">
    <property type="entry name" value="TetR_C_33"/>
    <property type="match status" value="1"/>
</dbReference>
<keyword evidence="2 4" id="KW-0238">DNA-binding</keyword>
<evidence type="ECO:0000259" key="5">
    <source>
        <dbReference type="PROSITE" id="PS50977"/>
    </source>
</evidence>
<proteinExistence type="predicted"/>
<keyword evidence="1" id="KW-0805">Transcription regulation</keyword>
<evidence type="ECO:0000313" key="6">
    <source>
        <dbReference type="EMBL" id="KJL47417.1"/>
    </source>
</evidence>
<dbReference type="InterPro" id="IPR001647">
    <property type="entry name" value="HTH_TetR"/>
</dbReference>
<reference evidence="6 7" key="1">
    <citation type="submission" date="2015-02" db="EMBL/GenBank/DDBJ databases">
        <title>Draft genome sequences of ten Microbacterium spp. with emphasis on heavy metal contaminated environments.</title>
        <authorList>
            <person name="Corretto E."/>
        </authorList>
    </citation>
    <scope>NUCLEOTIDE SEQUENCE [LARGE SCALE GENOMIC DNA]</scope>
    <source>
        <strain evidence="6 7">SA35</strain>
    </source>
</reference>